<protein>
    <submittedName>
        <fullName evidence="1">Uncharacterized protein</fullName>
    </submittedName>
</protein>
<gene>
    <name evidence="1" type="ORF">LEP1GSC035_0938</name>
</gene>
<name>A0ABN0IVZ2_9LEPT</name>
<proteinExistence type="predicted"/>
<evidence type="ECO:0000313" key="2">
    <source>
        <dbReference type="Proteomes" id="UP000012099"/>
    </source>
</evidence>
<dbReference type="EMBL" id="AHMH02000145">
    <property type="protein sequence ID" value="EMM98658.1"/>
    <property type="molecule type" value="Genomic_DNA"/>
</dbReference>
<comment type="caution">
    <text evidence="1">The sequence shown here is derived from an EMBL/GenBank/DDBJ whole genome shotgun (WGS) entry which is preliminary data.</text>
</comment>
<reference evidence="1 2" key="1">
    <citation type="submission" date="2013-01" db="EMBL/GenBank/DDBJ databases">
        <authorList>
            <person name="Harkins D.M."/>
            <person name="Durkin A.S."/>
            <person name="Brinkac L.M."/>
            <person name="Haft D.H."/>
            <person name="Selengut J.D."/>
            <person name="Sanka R."/>
            <person name="DePew J."/>
            <person name="Purushe J."/>
            <person name="Whelen A.C."/>
            <person name="Vinetz J.M."/>
            <person name="Sutton G.G."/>
            <person name="Nierman W.C."/>
            <person name="Fouts D.E."/>
        </authorList>
    </citation>
    <scope>NUCLEOTIDE SEQUENCE [LARGE SCALE GENOMIC DNA]</scope>
    <source>
        <strain evidence="1 2">2007001578</strain>
    </source>
</reference>
<organism evidence="1 2">
    <name type="scientific">Leptospira noguchii str. 2007001578</name>
    <dbReference type="NCBI Taxonomy" id="1049974"/>
    <lineage>
        <taxon>Bacteria</taxon>
        <taxon>Pseudomonadati</taxon>
        <taxon>Spirochaetota</taxon>
        <taxon>Spirochaetia</taxon>
        <taxon>Leptospirales</taxon>
        <taxon>Leptospiraceae</taxon>
        <taxon>Leptospira</taxon>
    </lineage>
</organism>
<sequence>MYKKSIIHFSEKSWDLNFTDPFLKCRQNGAPSGLEKHGLDARIAFTTNHDFTNKF</sequence>
<dbReference type="Proteomes" id="UP000012099">
    <property type="component" value="Unassembled WGS sequence"/>
</dbReference>
<accession>A0ABN0IVZ2</accession>
<evidence type="ECO:0000313" key="1">
    <source>
        <dbReference type="EMBL" id="EMM98658.1"/>
    </source>
</evidence>
<keyword evidence="2" id="KW-1185">Reference proteome</keyword>